<gene>
    <name evidence="4" type="primary">ORF71</name>
</gene>
<evidence type="ECO:0000259" key="3">
    <source>
        <dbReference type="PROSITE" id="PS50168"/>
    </source>
</evidence>
<dbReference type="PANTHER" id="PTHR48169">
    <property type="entry name" value="DED DOMAIN-CONTAINING PROTEIN"/>
    <property type="match status" value="1"/>
</dbReference>
<dbReference type="KEGG" id="vg:80540414"/>
<dbReference type="EMBL" id="MH932584">
    <property type="protein sequence ID" value="QDQ69282.1"/>
    <property type="molecule type" value="Genomic_DNA"/>
</dbReference>
<dbReference type="PANTHER" id="PTHR48169:SF7">
    <property type="entry name" value="CASPASE 10"/>
    <property type="match status" value="1"/>
</dbReference>
<keyword evidence="1" id="KW-0053">Apoptosis</keyword>
<dbReference type="Gene3D" id="1.10.533.10">
    <property type="entry name" value="Death Domain, Fas"/>
    <property type="match status" value="2"/>
</dbReference>
<accession>A0A5B8FKG6</accession>
<dbReference type="PROSITE" id="PS50168">
    <property type="entry name" value="DED"/>
    <property type="match status" value="2"/>
</dbReference>
<reference evidence="4" key="1">
    <citation type="journal article" date="2019" name="Emerg. Infect. Dis.">
        <title>Novel Virus Related to Kaposi's Sarcoma-Associated Herpesvirus from Colobus Monkey.</title>
        <authorList>
            <person name="Dhingra A."/>
            <person name="Ganzenmueller T."/>
            <person name="Hage E."/>
            <person name="Suarez N.M."/>
            <person name="Matz-Rensing K."/>
            <person name="Widmer D."/>
            <person name="Pohlmann S."/>
            <person name="Davison A.J."/>
            <person name="Schulz T.F."/>
            <person name="Kaul A."/>
        </authorList>
    </citation>
    <scope>NUCLEOTIDE SEQUENCE</scope>
    <source>
        <strain evidence="4">Hannover</strain>
    </source>
</reference>
<dbReference type="Proteomes" id="UP001147731">
    <property type="component" value="Segment"/>
</dbReference>
<dbReference type="GeneID" id="80540414"/>
<keyword evidence="5" id="KW-1185">Reference proteome</keyword>
<dbReference type="SMART" id="SM00031">
    <property type="entry name" value="DED"/>
    <property type="match status" value="2"/>
</dbReference>
<evidence type="ECO:0000313" key="5">
    <source>
        <dbReference type="Proteomes" id="UP001147731"/>
    </source>
</evidence>
<evidence type="ECO:0000256" key="2">
    <source>
        <dbReference type="SAM" id="MobiDB-lite"/>
    </source>
</evidence>
<evidence type="ECO:0000313" key="4">
    <source>
        <dbReference type="EMBL" id="QDQ69282.1"/>
    </source>
</evidence>
<protein>
    <submittedName>
        <fullName evidence="4">Apoptosis regulator FLIP</fullName>
    </submittedName>
</protein>
<evidence type="ECO:0000256" key="1">
    <source>
        <dbReference type="ARBA" id="ARBA00022703"/>
    </source>
</evidence>
<dbReference type="InterPro" id="IPR001875">
    <property type="entry name" value="DED_dom"/>
</dbReference>
<dbReference type="RefSeq" id="YP_010801702.1">
    <property type="nucleotide sequence ID" value="NC_076967.1"/>
</dbReference>
<dbReference type="InterPro" id="IPR011029">
    <property type="entry name" value="DEATH-like_dom_sf"/>
</dbReference>
<sequence>MATREVLQQLGQDLDLDGREVVLFLCGMFIPQPTVCQFVGALLALKTGGYVTLPLLAEAVLRAGRSDLLRRIFFLEPQFVEQQMQLTTSYFNSYRQTIVKLDRGLGDRDFRGLVFLSQDTLGSRRVPSTFLHWVTMMEHLDLLGPQNADILVSLLGAVSRGDLQAIARSSLTQACGARSPLATDQLRPTSIFASVSHPLSDPMSPTSFCDPQATAEASPSPSVSVEISLETPAKSHLPGDERPQ</sequence>
<name>A0A5B8FKG6_9GAMA</name>
<feature type="domain" description="DED" evidence="3">
    <location>
        <begin position="2"/>
        <end position="74"/>
    </location>
</feature>
<organism evidence="4 5">
    <name type="scientific">Colobine gammaherpesvirus 1</name>
    <dbReference type="NCBI Taxonomy" id="2597325"/>
    <lineage>
        <taxon>Viruses</taxon>
        <taxon>Duplodnaviria</taxon>
        <taxon>Heunggongvirae</taxon>
        <taxon>Peploviricota</taxon>
        <taxon>Herviviricetes</taxon>
        <taxon>Herpesvirales</taxon>
        <taxon>Orthoherpesviridae</taxon>
        <taxon>Gammaherpesvirinae</taxon>
        <taxon>Rhadinovirus</taxon>
        <taxon>Rhadinovirus colobinegamma1</taxon>
    </lineage>
</organism>
<dbReference type="SUPFAM" id="SSF47986">
    <property type="entry name" value="DEATH domain"/>
    <property type="match status" value="1"/>
</dbReference>
<feature type="region of interest" description="Disordered" evidence="2">
    <location>
        <begin position="198"/>
        <end position="244"/>
    </location>
</feature>
<feature type="domain" description="DED" evidence="3">
    <location>
        <begin position="93"/>
        <end position="163"/>
    </location>
</feature>
<feature type="compositionally biased region" description="Polar residues" evidence="2">
    <location>
        <begin position="203"/>
        <end position="225"/>
    </location>
</feature>
<dbReference type="Pfam" id="PF01335">
    <property type="entry name" value="DED"/>
    <property type="match status" value="1"/>
</dbReference>
<proteinExistence type="predicted"/>